<dbReference type="Proteomes" id="UP000002061">
    <property type="component" value="Chromosome"/>
</dbReference>
<keyword evidence="1" id="KW-1133">Transmembrane helix</keyword>
<proteinExistence type="predicted"/>
<feature type="transmembrane region" description="Helical" evidence="1">
    <location>
        <begin position="35"/>
        <end position="56"/>
    </location>
</feature>
<dbReference type="EMBL" id="CP002009">
    <property type="protein sequence ID" value="ADG12929.1"/>
    <property type="molecule type" value="Genomic_DNA"/>
</dbReference>
<keyword evidence="1" id="KW-0812">Transmembrane</keyword>
<dbReference type="AlphaFoldDB" id="D5VQS6"/>
<accession>D5VQS6</accession>
<name>D5VQS6_METIM</name>
<dbReference type="HOGENOM" id="CLU_134280_4_0_2"/>
<dbReference type="eggNOG" id="arCOG05092">
    <property type="taxonomic scope" value="Archaea"/>
</dbReference>
<feature type="transmembrane region" description="Helical" evidence="1">
    <location>
        <begin position="68"/>
        <end position="85"/>
    </location>
</feature>
<evidence type="ECO:0000313" key="2">
    <source>
        <dbReference type="EMBL" id="ADG12929.1"/>
    </source>
</evidence>
<dbReference type="Pfam" id="PF10066">
    <property type="entry name" value="DUF2304"/>
    <property type="match status" value="1"/>
</dbReference>
<keyword evidence="3" id="KW-1185">Reference proteome</keyword>
<evidence type="ECO:0000256" key="1">
    <source>
        <dbReference type="SAM" id="Phobius"/>
    </source>
</evidence>
<dbReference type="RefSeq" id="WP_013099675.1">
    <property type="nucleotide sequence ID" value="NC_014122.1"/>
</dbReference>
<evidence type="ECO:0008006" key="4">
    <source>
        <dbReference type="Google" id="ProtNLM"/>
    </source>
</evidence>
<dbReference type="GeneID" id="9131259"/>
<dbReference type="KEGG" id="mif:Metin_0259"/>
<sequence>MELIQIVGLIIILFALTRVIKQIKKKSMELEEGIFWLFVWLLALLIVIFPNFMSYLATVLGVGRGVDVIIYLSIILLFYLVYRIYARLEKLEREITKIVREIAIRDRYEPKKRD</sequence>
<gene>
    <name evidence="2" type="ordered locus">Metin_0259</name>
</gene>
<dbReference type="OrthoDB" id="78194at2157"/>
<dbReference type="STRING" id="573063.Metin_0259"/>
<feature type="transmembrane region" description="Helical" evidence="1">
    <location>
        <begin position="6"/>
        <end position="23"/>
    </location>
</feature>
<keyword evidence="1" id="KW-0472">Membrane</keyword>
<protein>
    <recommendedName>
        <fullName evidence="4">DUF2304 domain-containing protein</fullName>
    </recommendedName>
</protein>
<organism evidence="2 3">
    <name type="scientific">Methanocaldococcus infernus (strain DSM 11812 / JCM 15783 / ME)</name>
    <dbReference type="NCBI Taxonomy" id="573063"/>
    <lineage>
        <taxon>Archaea</taxon>
        <taxon>Methanobacteriati</taxon>
        <taxon>Methanobacteriota</taxon>
        <taxon>Methanomada group</taxon>
        <taxon>Methanococci</taxon>
        <taxon>Methanococcales</taxon>
        <taxon>Methanocaldococcaceae</taxon>
        <taxon>Methanocaldococcus</taxon>
    </lineage>
</organism>
<evidence type="ECO:0000313" key="3">
    <source>
        <dbReference type="Proteomes" id="UP000002061"/>
    </source>
</evidence>
<dbReference type="InterPro" id="IPR019277">
    <property type="entry name" value="DUF2304"/>
</dbReference>
<reference evidence="2" key="1">
    <citation type="submission" date="2010-04" db="EMBL/GenBank/DDBJ databases">
        <title>Complete sequence of Methanocaldococcus infernus ME.</title>
        <authorList>
            <consortium name="US DOE Joint Genome Institute"/>
            <person name="Lucas S."/>
            <person name="Copeland A."/>
            <person name="Lapidus A."/>
            <person name="Cheng J.-F."/>
            <person name="Bruce D."/>
            <person name="Goodwin L."/>
            <person name="Pitluck S."/>
            <person name="Munk A.C."/>
            <person name="Detter J.C."/>
            <person name="Han C."/>
            <person name="Tapia R."/>
            <person name="Land M."/>
            <person name="Hauser L."/>
            <person name="Kyrpides N."/>
            <person name="Mikhailova N."/>
            <person name="Sieprawska-Lupa M."/>
            <person name="Whitman W.B."/>
            <person name="Woyke T."/>
        </authorList>
    </citation>
    <scope>NUCLEOTIDE SEQUENCE [LARGE SCALE GENOMIC DNA]</scope>
    <source>
        <strain evidence="2">ME</strain>
    </source>
</reference>